<keyword evidence="2 5" id="KW-0812">Transmembrane</keyword>
<dbReference type="Proteomes" id="UP001161017">
    <property type="component" value="Unassembled WGS sequence"/>
</dbReference>
<dbReference type="GO" id="GO:0004602">
    <property type="term" value="F:glutathione peroxidase activity"/>
    <property type="evidence" value="ECO:0007669"/>
    <property type="project" value="TreeGrafter"/>
</dbReference>
<dbReference type="InterPro" id="IPR001129">
    <property type="entry name" value="Membr-assoc_MAPEG"/>
</dbReference>
<dbReference type="Gene3D" id="1.20.120.550">
    <property type="entry name" value="Membrane associated eicosanoid/glutathione metabolism-like domain"/>
    <property type="match status" value="1"/>
</dbReference>
<dbReference type="GO" id="GO:0005783">
    <property type="term" value="C:endoplasmic reticulum"/>
    <property type="evidence" value="ECO:0007669"/>
    <property type="project" value="TreeGrafter"/>
</dbReference>
<dbReference type="InterPro" id="IPR023352">
    <property type="entry name" value="MAPEG-like_dom_sf"/>
</dbReference>
<keyword evidence="4 5" id="KW-0472">Membrane</keyword>
<dbReference type="AlphaFoldDB" id="A0AA43QLZ8"/>
<feature type="transmembrane region" description="Helical" evidence="5">
    <location>
        <begin position="86"/>
        <end position="106"/>
    </location>
</feature>
<evidence type="ECO:0000256" key="2">
    <source>
        <dbReference type="ARBA" id="ARBA00022692"/>
    </source>
</evidence>
<evidence type="ECO:0000256" key="5">
    <source>
        <dbReference type="SAM" id="Phobius"/>
    </source>
</evidence>
<sequence>MAFTLPADYGYVLATATASVFVNQWYAIRTAQFRKQAQVPYPNSYATAAEMKDNKDKYLFNCAQRAHANFSEHWPAFLVGLVGGGLQYPLLSAGMGGVWLAARIMYNIGYTRADKEKGSGRNPAGSIAYLPELGLHILTGMTAYSMIMG</sequence>
<dbReference type="PANTHER" id="PTHR10250">
    <property type="entry name" value="MICROSOMAL GLUTATHIONE S-TRANSFERASE"/>
    <property type="match status" value="1"/>
</dbReference>
<dbReference type="GO" id="GO:0016020">
    <property type="term" value="C:membrane"/>
    <property type="evidence" value="ECO:0007669"/>
    <property type="project" value="UniProtKB-SubCell"/>
</dbReference>
<organism evidence="6 7">
    <name type="scientific">Ramalina farinacea</name>
    <dbReference type="NCBI Taxonomy" id="258253"/>
    <lineage>
        <taxon>Eukaryota</taxon>
        <taxon>Fungi</taxon>
        <taxon>Dikarya</taxon>
        <taxon>Ascomycota</taxon>
        <taxon>Pezizomycotina</taxon>
        <taxon>Lecanoromycetes</taxon>
        <taxon>OSLEUM clade</taxon>
        <taxon>Lecanoromycetidae</taxon>
        <taxon>Lecanorales</taxon>
        <taxon>Lecanorineae</taxon>
        <taxon>Ramalinaceae</taxon>
        <taxon>Ramalina</taxon>
    </lineage>
</organism>
<evidence type="ECO:0000256" key="3">
    <source>
        <dbReference type="ARBA" id="ARBA00022989"/>
    </source>
</evidence>
<reference evidence="6" key="1">
    <citation type="journal article" date="2023" name="Genome Biol. Evol.">
        <title>First Whole Genome Sequence and Flow Cytometry Genome Size Data for the Lichen-Forming Fungus Ramalina farinacea (Ascomycota).</title>
        <authorList>
            <person name="Llewellyn T."/>
            <person name="Mian S."/>
            <person name="Hill R."/>
            <person name="Leitch I.J."/>
            <person name="Gaya E."/>
        </authorList>
    </citation>
    <scope>NUCLEOTIDE SEQUENCE</scope>
    <source>
        <strain evidence="6">LIQ254RAFAR</strain>
    </source>
</reference>
<keyword evidence="3 5" id="KW-1133">Transmembrane helix</keyword>
<proteinExistence type="predicted"/>
<comment type="caution">
    <text evidence="6">The sequence shown here is derived from an EMBL/GenBank/DDBJ whole genome shotgun (WGS) entry which is preliminary data.</text>
</comment>
<evidence type="ECO:0000313" key="6">
    <source>
        <dbReference type="EMBL" id="MDI1488920.1"/>
    </source>
</evidence>
<evidence type="ECO:0000256" key="4">
    <source>
        <dbReference type="ARBA" id="ARBA00023136"/>
    </source>
</evidence>
<dbReference type="Pfam" id="PF01124">
    <property type="entry name" value="MAPEG"/>
    <property type="match status" value="1"/>
</dbReference>
<comment type="subcellular location">
    <subcellularLocation>
        <location evidence="1">Membrane</location>
        <topology evidence="1">Multi-pass membrane protein</topology>
    </subcellularLocation>
</comment>
<protein>
    <recommendedName>
        <fullName evidence="8">Microsomal glutathione S-transferase 3</fullName>
    </recommendedName>
</protein>
<evidence type="ECO:0008006" key="8">
    <source>
        <dbReference type="Google" id="ProtNLM"/>
    </source>
</evidence>
<evidence type="ECO:0000313" key="7">
    <source>
        <dbReference type="Proteomes" id="UP001161017"/>
    </source>
</evidence>
<dbReference type="PANTHER" id="PTHR10250:SF26">
    <property type="entry name" value="GLUTATHIONE S-TRANSFERASE 3, MITOCHONDRIAL"/>
    <property type="match status" value="1"/>
</dbReference>
<keyword evidence="7" id="KW-1185">Reference proteome</keyword>
<name>A0AA43QLZ8_9LECA</name>
<dbReference type="GO" id="GO:0005635">
    <property type="term" value="C:nuclear envelope"/>
    <property type="evidence" value="ECO:0007669"/>
    <property type="project" value="TreeGrafter"/>
</dbReference>
<evidence type="ECO:0000256" key="1">
    <source>
        <dbReference type="ARBA" id="ARBA00004141"/>
    </source>
</evidence>
<dbReference type="SUPFAM" id="SSF161084">
    <property type="entry name" value="MAPEG domain-like"/>
    <property type="match status" value="1"/>
</dbReference>
<dbReference type="EMBL" id="JAPUFD010000008">
    <property type="protein sequence ID" value="MDI1488920.1"/>
    <property type="molecule type" value="Genomic_DNA"/>
</dbReference>
<accession>A0AA43QLZ8</accession>
<dbReference type="InterPro" id="IPR050997">
    <property type="entry name" value="MAPEG"/>
</dbReference>
<gene>
    <name evidence="6" type="ORF">OHK93_008197</name>
</gene>
<dbReference type="GO" id="GO:0004364">
    <property type="term" value="F:glutathione transferase activity"/>
    <property type="evidence" value="ECO:0007669"/>
    <property type="project" value="TreeGrafter"/>
</dbReference>